<feature type="region of interest" description="Disordered" evidence="5">
    <location>
        <begin position="36"/>
        <end position="63"/>
    </location>
</feature>
<dbReference type="PANTHER" id="PTHR13483">
    <property type="entry name" value="BOX C_D SNORNA PROTEIN 1-RELATED"/>
    <property type="match status" value="1"/>
</dbReference>
<evidence type="ECO:0000313" key="9">
    <source>
        <dbReference type="Proteomes" id="UP000027730"/>
    </source>
</evidence>
<organism evidence="8 9">
    <name type="scientific">Aureobasidium namibiae CBS 147.97</name>
    <dbReference type="NCBI Taxonomy" id="1043004"/>
    <lineage>
        <taxon>Eukaryota</taxon>
        <taxon>Fungi</taxon>
        <taxon>Dikarya</taxon>
        <taxon>Ascomycota</taxon>
        <taxon>Pezizomycotina</taxon>
        <taxon>Dothideomycetes</taxon>
        <taxon>Dothideomycetidae</taxon>
        <taxon>Dothideales</taxon>
        <taxon>Saccotheciaceae</taxon>
        <taxon>Aureobasidium</taxon>
    </lineage>
</organism>
<dbReference type="GO" id="GO:0005634">
    <property type="term" value="C:nucleus"/>
    <property type="evidence" value="ECO:0007669"/>
    <property type="project" value="TreeGrafter"/>
</dbReference>
<evidence type="ECO:0008006" key="10">
    <source>
        <dbReference type="Google" id="ProtNLM"/>
    </source>
</evidence>
<keyword evidence="9" id="KW-1185">Reference proteome</keyword>
<dbReference type="HOGENOM" id="CLU_063513_2_1_1"/>
<dbReference type="InterPro" id="IPR051639">
    <property type="entry name" value="BCD1"/>
</dbReference>
<keyword evidence="1" id="KW-0479">Metal-binding</keyword>
<dbReference type="RefSeq" id="XP_013423890.1">
    <property type="nucleotide sequence ID" value="XM_013568436.1"/>
</dbReference>
<protein>
    <recommendedName>
        <fullName evidence="10">HIT-type domain-containing protein</fullName>
    </recommendedName>
</protein>
<keyword evidence="2 4" id="KW-0863">Zinc-finger</keyword>
<evidence type="ECO:0000256" key="4">
    <source>
        <dbReference type="PROSITE-ProRule" id="PRU00453"/>
    </source>
</evidence>
<evidence type="ECO:0000256" key="1">
    <source>
        <dbReference type="ARBA" id="ARBA00022723"/>
    </source>
</evidence>
<keyword evidence="3" id="KW-0862">Zinc</keyword>
<dbReference type="GO" id="GO:0048254">
    <property type="term" value="P:snoRNA localization"/>
    <property type="evidence" value="ECO:0007669"/>
    <property type="project" value="TreeGrafter"/>
</dbReference>
<dbReference type="PROSITE" id="PS50157">
    <property type="entry name" value="ZINC_FINGER_C2H2_2"/>
    <property type="match status" value="1"/>
</dbReference>
<dbReference type="PROSITE" id="PS00028">
    <property type="entry name" value="ZINC_FINGER_C2H2_1"/>
    <property type="match status" value="1"/>
</dbReference>
<feature type="domain" description="C2H2-type" evidence="6">
    <location>
        <begin position="15"/>
        <end position="42"/>
    </location>
</feature>
<proteinExistence type="predicted"/>
<reference evidence="8 9" key="1">
    <citation type="journal article" date="2014" name="BMC Genomics">
        <title>Genome sequencing of four Aureobasidium pullulans varieties: biotechnological potential, stress tolerance, and description of new species.</title>
        <authorList>
            <person name="Gostin Ar C."/>
            <person name="Ohm R.A."/>
            <person name="Kogej T."/>
            <person name="Sonjak S."/>
            <person name="Turk M."/>
            <person name="Zajc J."/>
            <person name="Zalar P."/>
            <person name="Grube M."/>
            <person name="Sun H."/>
            <person name="Han J."/>
            <person name="Sharma A."/>
            <person name="Chiniquy J."/>
            <person name="Ngan C.Y."/>
            <person name="Lipzen A."/>
            <person name="Barry K."/>
            <person name="Grigoriev I.V."/>
            <person name="Gunde-Cimerman N."/>
        </authorList>
    </citation>
    <scope>NUCLEOTIDE SEQUENCE [LARGE SCALE GENOMIC DNA]</scope>
    <source>
        <strain evidence="8 9">CBS 147.97</strain>
    </source>
</reference>
<accession>A0A074W9K6</accession>
<dbReference type="AlphaFoldDB" id="A0A074W9K6"/>
<dbReference type="SUPFAM" id="SSF144232">
    <property type="entry name" value="HIT/MYND zinc finger-like"/>
    <property type="match status" value="1"/>
</dbReference>
<dbReference type="PROSITE" id="PS51083">
    <property type="entry name" value="ZF_HIT"/>
    <property type="match status" value="1"/>
</dbReference>
<dbReference type="Proteomes" id="UP000027730">
    <property type="component" value="Unassembled WGS sequence"/>
</dbReference>
<dbReference type="GO" id="GO:0000492">
    <property type="term" value="P:box C/D snoRNP assembly"/>
    <property type="evidence" value="ECO:0007669"/>
    <property type="project" value="TreeGrafter"/>
</dbReference>
<dbReference type="Gene3D" id="3.30.60.190">
    <property type="match status" value="1"/>
</dbReference>
<gene>
    <name evidence="8" type="ORF">M436DRAFT_55388</name>
</gene>
<dbReference type="PANTHER" id="PTHR13483:SF11">
    <property type="entry name" value="ZINC FINGER HIT DOMAIN-CONTAINING PROTEIN 3"/>
    <property type="match status" value="1"/>
</dbReference>
<feature type="region of interest" description="Disordered" evidence="5">
    <location>
        <begin position="111"/>
        <end position="152"/>
    </location>
</feature>
<feature type="compositionally biased region" description="Low complexity" evidence="5">
    <location>
        <begin position="45"/>
        <end position="55"/>
    </location>
</feature>
<feature type="domain" description="HIT-type" evidence="7">
    <location>
        <begin position="5"/>
        <end position="38"/>
    </location>
</feature>
<dbReference type="Pfam" id="PF04438">
    <property type="entry name" value="zf-HIT"/>
    <property type="match status" value="1"/>
</dbReference>
<evidence type="ECO:0000313" key="8">
    <source>
        <dbReference type="EMBL" id="KEQ69780.1"/>
    </source>
</evidence>
<evidence type="ECO:0000256" key="3">
    <source>
        <dbReference type="ARBA" id="ARBA00022833"/>
    </source>
</evidence>
<dbReference type="OrthoDB" id="18412at2759"/>
<evidence type="ECO:0000259" key="7">
    <source>
        <dbReference type="PROSITE" id="PS51083"/>
    </source>
</evidence>
<dbReference type="InterPro" id="IPR007529">
    <property type="entry name" value="Znf_HIT"/>
</dbReference>
<evidence type="ECO:0000256" key="2">
    <source>
        <dbReference type="ARBA" id="ARBA00022771"/>
    </source>
</evidence>
<dbReference type="GeneID" id="25412128"/>
<dbReference type="EMBL" id="KL584720">
    <property type="protein sequence ID" value="KEQ69780.1"/>
    <property type="molecule type" value="Genomic_DNA"/>
</dbReference>
<dbReference type="GO" id="GO:0000463">
    <property type="term" value="P:maturation of LSU-rRNA from tricistronic rRNA transcript (SSU-rRNA, 5.8S rRNA, LSU-rRNA)"/>
    <property type="evidence" value="ECO:0007669"/>
    <property type="project" value="TreeGrafter"/>
</dbReference>
<name>A0A074W9K6_9PEZI</name>
<evidence type="ECO:0000259" key="6">
    <source>
        <dbReference type="PROSITE" id="PS50157"/>
    </source>
</evidence>
<dbReference type="GO" id="GO:0070761">
    <property type="term" value="C:pre-snoRNP complex"/>
    <property type="evidence" value="ECO:0007669"/>
    <property type="project" value="TreeGrafter"/>
</dbReference>
<evidence type="ECO:0000256" key="5">
    <source>
        <dbReference type="SAM" id="MobiDB-lite"/>
    </source>
</evidence>
<dbReference type="InterPro" id="IPR013087">
    <property type="entry name" value="Znf_C2H2_type"/>
</dbReference>
<dbReference type="GO" id="GO:0008270">
    <property type="term" value="F:zinc ion binding"/>
    <property type="evidence" value="ECO:0007669"/>
    <property type="project" value="UniProtKB-UniRule"/>
</dbReference>
<sequence length="187" mass="20966">MVGVCGVCEQNQSKYKCPTCQLPYCSIACFKQHKETHANDPPKEQPTQTVQPTQTLPSDPTPLPAVRNALPGSTKKIDFTGFESDPELLRLLSRYPNLRIQLQSVYGLTLEPPPQEQRSFSSFRGRGRGRGRGGFHQQSHWSQAKGDKEATESFRNMRNVDGDNQALAEFVQLLRMRFAPEADTANT</sequence>
<dbReference type="CDD" id="cd23024">
    <property type="entry name" value="zf-HIT_ZNHIT2-3"/>
    <property type="match status" value="1"/>
</dbReference>